<gene>
    <name evidence="8" type="primary">LOC104590846</name>
</gene>
<feature type="compositionally biased region" description="Basic and acidic residues" evidence="6">
    <location>
        <begin position="146"/>
        <end position="164"/>
    </location>
</feature>
<evidence type="ECO:0000256" key="3">
    <source>
        <dbReference type="ARBA" id="ARBA00022490"/>
    </source>
</evidence>
<evidence type="ECO:0000313" key="8">
    <source>
        <dbReference type="RefSeq" id="XP_010247933.1"/>
    </source>
</evidence>
<reference evidence="8" key="1">
    <citation type="submission" date="2025-08" db="UniProtKB">
        <authorList>
            <consortium name="RefSeq"/>
        </authorList>
    </citation>
    <scope>IDENTIFICATION</scope>
</reference>
<protein>
    <submittedName>
        <fullName evidence="8">Protein WVD2-like 4 isoform X2</fullName>
    </submittedName>
</protein>
<keyword evidence="5" id="KW-0206">Cytoskeleton</keyword>
<name>A0A1U7Z6E8_NELNU</name>
<dbReference type="PANTHER" id="PTHR31358">
    <property type="entry name" value="PROTEIN WVD2-LIKE 4"/>
    <property type="match status" value="1"/>
</dbReference>
<feature type="region of interest" description="Disordered" evidence="6">
    <location>
        <begin position="1"/>
        <end position="260"/>
    </location>
</feature>
<keyword evidence="4" id="KW-0493">Microtubule</keyword>
<dbReference type="InterPro" id="IPR044833">
    <property type="entry name" value="WDL5/6"/>
</dbReference>
<dbReference type="InterPro" id="IPR027329">
    <property type="entry name" value="TPX2_C"/>
</dbReference>
<comment type="subcellular location">
    <subcellularLocation>
        <location evidence="1">Cytoplasm</location>
        <location evidence="1">Cytoskeleton</location>
    </subcellularLocation>
</comment>
<evidence type="ECO:0000256" key="4">
    <source>
        <dbReference type="ARBA" id="ARBA00022701"/>
    </source>
</evidence>
<proteinExistence type="inferred from homology"/>
<evidence type="ECO:0000256" key="5">
    <source>
        <dbReference type="ARBA" id="ARBA00023212"/>
    </source>
</evidence>
<evidence type="ECO:0000256" key="2">
    <source>
        <dbReference type="ARBA" id="ARBA00005885"/>
    </source>
</evidence>
<dbReference type="Pfam" id="PF06886">
    <property type="entry name" value="TPX2"/>
    <property type="match status" value="1"/>
</dbReference>
<feature type="compositionally biased region" description="Polar residues" evidence="6">
    <location>
        <begin position="168"/>
        <end position="206"/>
    </location>
</feature>
<dbReference type="GO" id="GO:0008017">
    <property type="term" value="F:microtubule binding"/>
    <property type="evidence" value="ECO:0007669"/>
    <property type="project" value="InterPro"/>
</dbReference>
<dbReference type="GeneID" id="104590846"/>
<sequence>MDSESGAVLENGNGIVEESSPMDNGVVEETSPMENVVLNINKENENADNDVDMSQVNGVSEDASQIEGINSSGEEVESSKTVSITKGSNTLKKPGSGRDNGLKNTKTPKDQANGKVPISFSRTQRPSMSQSLSFPSRGMLTIGLKKSFDVKSVKLDSKHTRANDTESEASVSNGHATSSTSRVNNLNRKASNGVSKSVSLDATGSRPQPKEHPSNGQDLKLMKQALPVKHDEDAQSTTSSTTPRGIRKSTGSGFAFRLDERAEKRKEFFSKLEEKIHAKELEKNNLQEKTKESQEAEIKQLRKSLTFKATPMPCFYKEPPPKVELKKIPTTRAVSPKLGRHKSSADNHSEGSCQSPRPDLEAKKSARGATNTTGDSTGLKKPVRKSISKLSSLKSADTKTEVKPLKSKPKTIEAEHDSQEACIGETEEDQNKPIDSSLRIEATAGKGSIENSAENDVSMLLPDSGITSDEVVKG</sequence>
<dbReference type="OrthoDB" id="1939285at2759"/>
<feature type="region of interest" description="Disordered" evidence="6">
    <location>
        <begin position="273"/>
        <end position="297"/>
    </location>
</feature>
<keyword evidence="3" id="KW-0963">Cytoplasm</keyword>
<evidence type="ECO:0000313" key="7">
    <source>
        <dbReference type="Proteomes" id="UP000189703"/>
    </source>
</evidence>
<feature type="compositionally biased region" description="Basic and acidic residues" evidence="6">
    <location>
        <begin position="396"/>
        <end position="419"/>
    </location>
</feature>
<evidence type="ECO:0000256" key="1">
    <source>
        <dbReference type="ARBA" id="ARBA00004245"/>
    </source>
</evidence>
<feature type="region of interest" description="Disordered" evidence="6">
    <location>
        <begin position="311"/>
        <end position="436"/>
    </location>
</feature>
<keyword evidence="7" id="KW-1185">Reference proteome</keyword>
<accession>A0A1U7Z6E8</accession>
<dbReference type="AlphaFoldDB" id="A0A1U7Z6E8"/>
<feature type="compositionally biased region" description="Polar residues" evidence="6">
    <location>
        <begin position="120"/>
        <end position="134"/>
    </location>
</feature>
<organism evidence="7 8">
    <name type="scientific">Nelumbo nucifera</name>
    <name type="common">Sacred lotus</name>
    <dbReference type="NCBI Taxonomy" id="4432"/>
    <lineage>
        <taxon>Eukaryota</taxon>
        <taxon>Viridiplantae</taxon>
        <taxon>Streptophyta</taxon>
        <taxon>Embryophyta</taxon>
        <taxon>Tracheophyta</taxon>
        <taxon>Spermatophyta</taxon>
        <taxon>Magnoliopsida</taxon>
        <taxon>Proteales</taxon>
        <taxon>Nelumbonaceae</taxon>
        <taxon>Nelumbo</taxon>
    </lineage>
</organism>
<comment type="similarity">
    <text evidence="2">Belongs to the TPX2 family.</text>
</comment>
<dbReference type="RefSeq" id="XP_010247933.1">
    <property type="nucleotide sequence ID" value="XM_010249631.2"/>
</dbReference>
<dbReference type="PANTHER" id="PTHR31358:SF30">
    <property type="entry name" value="PROTEIN WVD2-LIKE 4"/>
    <property type="match status" value="1"/>
</dbReference>
<evidence type="ECO:0000256" key="6">
    <source>
        <dbReference type="SAM" id="MobiDB-lite"/>
    </source>
</evidence>
<dbReference type="GO" id="GO:0005874">
    <property type="term" value="C:microtubule"/>
    <property type="evidence" value="ECO:0007669"/>
    <property type="project" value="UniProtKB-KW"/>
</dbReference>
<dbReference type="Proteomes" id="UP000189703">
    <property type="component" value="Unplaced"/>
</dbReference>
<feature type="compositionally biased region" description="Polar residues" evidence="6">
    <location>
        <begin position="67"/>
        <end position="91"/>
    </location>
</feature>